<feature type="domain" description="S-adenosyl-L-homocysteine hydrolase NAD binding" evidence="6">
    <location>
        <begin position="219"/>
        <end position="382"/>
    </location>
</feature>
<evidence type="ECO:0000259" key="6">
    <source>
        <dbReference type="SMART" id="SM00997"/>
    </source>
</evidence>
<protein>
    <recommendedName>
        <fullName evidence="6">S-adenosyl-L-homocysteine hydrolase NAD binding domain-containing protein</fullName>
    </recommendedName>
</protein>
<dbReference type="FunFam" id="3.40.50.720:FF:000035">
    <property type="entry name" value="Adenosylhomocysteinase"/>
    <property type="match status" value="1"/>
</dbReference>
<dbReference type="GO" id="GO:0033353">
    <property type="term" value="P:S-adenosylmethionine cycle"/>
    <property type="evidence" value="ECO:0007669"/>
    <property type="project" value="TreeGrafter"/>
</dbReference>
<comment type="cofactor">
    <cofactor evidence="4">
        <name>NAD(+)</name>
        <dbReference type="ChEBI" id="CHEBI:57540"/>
    </cofactor>
    <text evidence="4">Binds 1 NAD(+) per subunit.</text>
</comment>
<dbReference type="SMART" id="SM00997">
    <property type="entry name" value="AdoHcyase_NAD"/>
    <property type="match status" value="1"/>
</dbReference>
<dbReference type="AlphaFoldDB" id="A0A182XY41"/>
<evidence type="ECO:0000256" key="4">
    <source>
        <dbReference type="PIRSR" id="PIRSR001109-2"/>
    </source>
</evidence>
<dbReference type="Proteomes" id="UP000076408">
    <property type="component" value="Unassembled WGS sequence"/>
</dbReference>
<evidence type="ECO:0000256" key="2">
    <source>
        <dbReference type="ARBA" id="ARBA00022563"/>
    </source>
</evidence>
<feature type="compositionally biased region" description="Polar residues" evidence="5">
    <location>
        <begin position="1"/>
        <end position="18"/>
    </location>
</feature>
<feature type="binding site" evidence="4">
    <location>
        <position position="376"/>
    </location>
    <ligand>
        <name>NAD(+)</name>
        <dbReference type="ChEBI" id="CHEBI:57540"/>
    </ligand>
</feature>
<dbReference type="SUPFAM" id="SSF52283">
    <property type="entry name" value="Formate/glycerate dehydrogenase catalytic domain-like"/>
    <property type="match status" value="1"/>
</dbReference>
<dbReference type="InterPro" id="IPR020082">
    <property type="entry name" value="S-Ado-L-homoCys_hydrolase_CS"/>
</dbReference>
<dbReference type="InterPro" id="IPR015878">
    <property type="entry name" value="Ado_hCys_hydrolase_NAD-bd"/>
</dbReference>
<keyword evidence="8" id="KW-1185">Reference proteome</keyword>
<dbReference type="Pfam" id="PF05221">
    <property type="entry name" value="AdoHcyase"/>
    <property type="match status" value="2"/>
</dbReference>
<dbReference type="PANTHER" id="PTHR23420:SF0">
    <property type="entry name" value="ADENOSYLHOMOCYSTEINASE"/>
    <property type="match status" value="1"/>
</dbReference>
<dbReference type="Gene3D" id="3.40.50.720">
    <property type="entry name" value="NAD(P)-binding Rossmann-like Domain"/>
    <property type="match status" value="1"/>
</dbReference>
<dbReference type="STRING" id="30069.A0A182XY41"/>
<dbReference type="InterPro" id="IPR036291">
    <property type="entry name" value="NAD(P)-bd_dom_sf"/>
</dbReference>
<keyword evidence="2" id="KW-0554">One-carbon metabolism</keyword>
<comment type="similarity">
    <text evidence="1">Belongs to the adenosylhomocysteinase family.</text>
</comment>
<dbReference type="VEuPathDB" id="VectorBase:ASTE005442"/>
<evidence type="ECO:0000313" key="7">
    <source>
        <dbReference type="EnsemblMetazoa" id="ASTEI01127-PA"/>
    </source>
</evidence>
<dbReference type="GO" id="GO:0005829">
    <property type="term" value="C:cytosol"/>
    <property type="evidence" value="ECO:0007669"/>
    <property type="project" value="TreeGrafter"/>
</dbReference>
<evidence type="ECO:0000256" key="5">
    <source>
        <dbReference type="SAM" id="MobiDB-lite"/>
    </source>
</evidence>
<dbReference type="PANTHER" id="PTHR23420">
    <property type="entry name" value="ADENOSYLHOMOCYSTEINASE"/>
    <property type="match status" value="1"/>
</dbReference>
<dbReference type="EnsemblMetazoa" id="ASTEI01127-RA">
    <property type="protein sequence ID" value="ASTEI01127-PA"/>
    <property type="gene ID" value="ASTEI01127"/>
</dbReference>
<reference evidence="8" key="1">
    <citation type="journal article" date="2014" name="Genome Biol.">
        <title>Genome analysis of a major urban malaria vector mosquito, Anopheles stephensi.</title>
        <authorList>
            <person name="Jiang X."/>
            <person name="Peery A."/>
            <person name="Hall A.B."/>
            <person name="Sharma A."/>
            <person name="Chen X.G."/>
            <person name="Waterhouse R.M."/>
            <person name="Komissarov A."/>
            <person name="Riehle M.M."/>
            <person name="Shouche Y."/>
            <person name="Sharakhova M.V."/>
            <person name="Lawson D."/>
            <person name="Pakpour N."/>
            <person name="Arensburger P."/>
            <person name="Davidson V.L."/>
            <person name="Eiglmeier K."/>
            <person name="Emrich S."/>
            <person name="George P."/>
            <person name="Kennedy R.C."/>
            <person name="Mane S.P."/>
            <person name="Maslen G."/>
            <person name="Oringanje C."/>
            <person name="Qi Y."/>
            <person name="Settlage R."/>
            <person name="Tojo M."/>
            <person name="Tubio J.M."/>
            <person name="Unger M.F."/>
            <person name="Wang B."/>
            <person name="Vernick K.D."/>
            <person name="Ribeiro J.M."/>
            <person name="James A.A."/>
            <person name="Michel K."/>
            <person name="Riehle M.A."/>
            <person name="Luckhart S."/>
            <person name="Sharakhov I.V."/>
            <person name="Tu Z."/>
        </authorList>
    </citation>
    <scope>NUCLEOTIDE SEQUENCE [LARGE SCALE GENOMIC DNA]</scope>
    <source>
        <strain evidence="8">Indian</strain>
    </source>
</reference>
<accession>A0A182XY41</accession>
<dbReference type="InterPro" id="IPR000043">
    <property type="entry name" value="Adenosylhomocysteinase-like"/>
</dbReference>
<name>A0A182XY41_ANOST</name>
<feature type="binding site" evidence="4">
    <location>
        <position position="271"/>
    </location>
    <ligand>
        <name>NAD(+)</name>
        <dbReference type="ChEBI" id="CHEBI:57540"/>
    </ligand>
</feature>
<dbReference type="OMA" id="IVITCTX"/>
<dbReference type="GO" id="GO:0006730">
    <property type="term" value="P:one-carbon metabolic process"/>
    <property type="evidence" value="ECO:0007669"/>
    <property type="project" value="UniProtKB-KW"/>
</dbReference>
<dbReference type="SUPFAM" id="SSF51735">
    <property type="entry name" value="NAD(P)-binding Rossmann-fold domains"/>
    <property type="match status" value="1"/>
</dbReference>
<reference evidence="7" key="2">
    <citation type="submission" date="2020-05" db="UniProtKB">
        <authorList>
            <consortium name="EnsemblMetazoa"/>
        </authorList>
    </citation>
    <scope>IDENTIFICATION</scope>
    <source>
        <strain evidence="7">Indian</strain>
    </source>
</reference>
<feature type="binding site" evidence="4">
    <location>
        <begin position="250"/>
        <end position="255"/>
    </location>
    <ligand>
        <name>NAD(+)</name>
        <dbReference type="ChEBI" id="CHEBI:57540"/>
    </ligand>
</feature>
<dbReference type="PROSITE" id="PS00739">
    <property type="entry name" value="ADOHCYASE_2"/>
    <property type="match status" value="1"/>
</dbReference>
<dbReference type="FunFam" id="3.40.50.1480:FF:000009">
    <property type="entry name" value="Adenosylhomocysteinase like 2"/>
    <property type="match status" value="1"/>
</dbReference>
<evidence type="ECO:0000256" key="1">
    <source>
        <dbReference type="ARBA" id="ARBA00007122"/>
    </source>
</evidence>
<dbReference type="Pfam" id="PF00670">
    <property type="entry name" value="AdoHcyase_NAD"/>
    <property type="match status" value="1"/>
</dbReference>
<feature type="region of interest" description="Disordered" evidence="5">
    <location>
        <begin position="44"/>
        <end position="65"/>
    </location>
</feature>
<dbReference type="VEuPathDB" id="VectorBase:ASTEI01127"/>
<proteinExistence type="inferred from homology"/>
<dbReference type="CDD" id="cd00401">
    <property type="entry name" value="SAHH"/>
    <property type="match status" value="1"/>
</dbReference>
<dbReference type="Gene3D" id="3.40.50.1480">
    <property type="entry name" value="Adenosylhomocysteinase-like"/>
    <property type="match status" value="3"/>
</dbReference>
<feature type="region of interest" description="Disordered" evidence="5">
    <location>
        <begin position="1"/>
        <end position="23"/>
    </location>
</feature>
<sequence length="462" mass="51046">MSMSKCSPHRSTINQQYKPTGGCPVVPRKVRSVEYGPNTSLFSAGSYTESSSEEDDLSPRDKVQQNSKGYADFCVRNIKQHAFGRHEIEIAEQEMPGIMALRKQALDDKPLKGANIVGCTHVNAQTAVLIETLICLGANVRWAACNIYSTQVAEHDLDDGGDATHLMLKKYPVMFKMIKGIVDESVTGVHRLYQLSKTSKLTVPAMNVKDAITKTKFDSLYSCKESVIDSLKRATDIMIGGKQIVLCGYGEVGKGCAQALKGLGCIVYVTEIDPICALQACMDGFRVVKLNEVIRTVDVVITCTGNKNVVTREHMDKMKNGCIVCNMGHSNTEIDVNSLRTSELQWEKMRSQVDHIIWPGPDGKRIILLAEGRLVNLSCSSISSFVASISATTQALALIELFNAPPGRYKADVYLLPKKMDEYVASLHLQTLDAHLTELTDEQARYMGLNKAGPFKPNYYRY</sequence>
<dbReference type="InterPro" id="IPR042172">
    <property type="entry name" value="Adenosylhomocyst_ase-like_sf"/>
</dbReference>
<dbReference type="SMART" id="SM00996">
    <property type="entry name" value="AdoHcyase"/>
    <property type="match status" value="1"/>
</dbReference>
<dbReference type="VEuPathDB" id="VectorBase:ASTEI20_037777"/>
<keyword evidence="3 4" id="KW-0520">NAD</keyword>
<organism evidence="7 8">
    <name type="scientific">Anopheles stephensi</name>
    <name type="common">Indo-Pakistan malaria mosquito</name>
    <dbReference type="NCBI Taxonomy" id="30069"/>
    <lineage>
        <taxon>Eukaryota</taxon>
        <taxon>Metazoa</taxon>
        <taxon>Ecdysozoa</taxon>
        <taxon>Arthropoda</taxon>
        <taxon>Hexapoda</taxon>
        <taxon>Insecta</taxon>
        <taxon>Pterygota</taxon>
        <taxon>Neoptera</taxon>
        <taxon>Endopterygota</taxon>
        <taxon>Diptera</taxon>
        <taxon>Nematocera</taxon>
        <taxon>Culicoidea</taxon>
        <taxon>Culicidae</taxon>
        <taxon>Anophelinae</taxon>
        <taxon>Anopheles</taxon>
    </lineage>
</organism>
<dbReference type="PIRSF" id="PIRSF001109">
    <property type="entry name" value="Ad_hcy_hydrolase"/>
    <property type="match status" value="1"/>
</dbReference>
<evidence type="ECO:0000313" key="8">
    <source>
        <dbReference type="Proteomes" id="UP000076408"/>
    </source>
</evidence>
<evidence type="ECO:0000256" key="3">
    <source>
        <dbReference type="ARBA" id="ARBA00023027"/>
    </source>
</evidence>